<name>A0AA39LIT5_9BILA</name>
<protein>
    <submittedName>
        <fullName evidence="1">Uncharacterized protein</fullName>
    </submittedName>
</protein>
<keyword evidence="2" id="KW-1185">Reference proteome</keyword>
<accession>A0AA39LIT5</accession>
<reference evidence="1" key="1">
    <citation type="submission" date="2023-06" db="EMBL/GenBank/DDBJ databases">
        <title>Genomic analysis of the entomopathogenic nematode Steinernema hermaphroditum.</title>
        <authorList>
            <person name="Schwarz E.M."/>
            <person name="Heppert J.K."/>
            <person name="Baniya A."/>
            <person name="Schwartz H.T."/>
            <person name="Tan C.-H."/>
            <person name="Antoshechkin I."/>
            <person name="Sternberg P.W."/>
            <person name="Goodrich-Blair H."/>
            <person name="Dillman A.R."/>
        </authorList>
    </citation>
    <scope>NUCLEOTIDE SEQUENCE</scope>
    <source>
        <strain evidence="1">PS9179</strain>
        <tissue evidence="1">Whole animal</tissue>
    </source>
</reference>
<dbReference type="AlphaFoldDB" id="A0AA39LIT5"/>
<proteinExistence type="predicted"/>
<gene>
    <name evidence="1" type="ORF">QR680_002718</name>
</gene>
<evidence type="ECO:0000313" key="1">
    <source>
        <dbReference type="EMBL" id="KAK0398705.1"/>
    </source>
</evidence>
<evidence type="ECO:0000313" key="2">
    <source>
        <dbReference type="Proteomes" id="UP001175271"/>
    </source>
</evidence>
<comment type="caution">
    <text evidence="1">The sequence shown here is derived from an EMBL/GenBank/DDBJ whole genome shotgun (WGS) entry which is preliminary data.</text>
</comment>
<organism evidence="1 2">
    <name type="scientific">Steinernema hermaphroditum</name>
    <dbReference type="NCBI Taxonomy" id="289476"/>
    <lineage>
        <taxon>Eukaryota</taxon>
        <taxon>Metazoa</taxon>
        <taxon>Ecdysozoa</taxon>
        <taxon>Nematoda</taxon>
        <taxon>Chromadorea</taxon>
        <taxon>Rhabditida</taxon>
        <taxon>Tylenchina</taxon>
        <taxon>Panagrolaimomorpha</taxon>
        <taxon>Strongyloidoidea</taxon>
        <taxon>Steinernematidae</taxon>
        <taxon>Steinernema</taxon>
    </lineage>
</organism>
<sequence length="314" mass="36148">MDSVPYVFCDNVLASLDLLRSDYAEIAKHLSEPWGSVAAKYSRNVEHFSVWIVEAEGFWWCSLLGGTSEAVRSYPNSLADLLSMDRRFIRIEDISLSEQRAGERNFPCSEEELTRKLLPFLALRMRQSSMVNLSADSTEKTVIACMDALHLCYNIDFLWFPFCGSKSIDFLAEQLKSNFNLKILKLSPNWKANEDVEHLLVTFINEREEVHVIIMQQYDLQSPLKVTIKMIKAARDSWKRSHYRKSLYLGGRIGFTHEELISMSLAPNLSFSEHIDEDVPSLKSFRWTTTEGLFMNVELNTASDAMDIKTSYRQ</sequence>
<dbReference type="Proteomes" id="UP001175271">
    <property type="component" value="Unassembled WGS sequence"/>
</dbReference>
<dbReference type="EMBL" id="JAUCMV010000005">
    <property type="protein sequence ID" value="KAK0398705.1"/>
    <property type="molecule type" value="Genomic_DNA"/>
</dbReference>